<evidence type="ECO:0000313" key="2">
    <source>
        <dbReference type="Proteomes" id="UP000297635"/>
    </source>
</evidence>
<dbReference type="InterPro" id="IPR029056">
    <property type="entry name" value="Ribokinase-like"/>
</dbReference>
<dbReference type="Gene3D" id="3.40.1190.20">
    <property type="match status" value="1"/>
</dbReference>
<dbReference type="GO" id="GO:0003824">
    <property type="term" value="F:catalytic activity"/>
    <property type="evidence" value="ECO:0007669"/>
    <property type="project" value="UniProtKB-ARBA"/>
</dbReference>
<gene>
    <name evidence="1" type="ORF">EZ315_05520</name>
</gene>
<dbReference type="AlphaFoldDB" id="A0A4Z0V752"/>
<name>A0A4Z0V752_9BACT</name>
<organism evidence="1 2">
    <name type="scientific">Duncaniella freteri</name>
    <dbReference type="NCBI Taxonomy" id="2530391"/>
    <lineage>
        <taxon>Bacteria</taxon>
        <taxon>Pseudomonadati</taxon>
        <taxon>Bacteroidota</taxon>
        <taxon>Bacteroidia</taxon>
        <taxon>Bacteroidales</taxon>
        <taxon>Muribaculaceae</taxon>
        <taxon>Duncaniella</taxon>
    </lineage>
</organism>
<sequence length="283" mass="31018">MNKAIFIGELSLNVTLPQQCDGAAATRVGDRLVAAAMIDGEMGVETCFVGETAADAVGDHIISALEKSHIDTTSVDRFTEGASPVRITSAAAGDNRAVLHSAYPSEPVNPVWPRVNEGDVTVYGSYMVLDKRNHSRIIELLDHARARKAETVYLPYFDPRQVSRTTRIMPEVWDNLEAASLVIATVKDLDALFPGEDPATAFSGHILFYCRRCLILDYSSLTMRFFDGDRSWTFDCHPTANDEFTWTAGAIAGAVRALTEKISDPDDIMAKANETARSRLSDQ</sequence>
<dbReference type="EMBL" id="SJSA01000001">
    <property type="protein sequence ID" value="TGG40184.1"/>
    <property type="molecule type" value="Genomic_DNA"/>
</dbReference>
<keyword evidence="2" id="KW-1185">Reference proteome</keyword>
<reference evidence="1 2" key="1">
    <citation type="submission" date="2019-02" db="EMBL/GenBank/DDBJ databases">
        <title>Isolation and identification of novel species under the genus Muribaculum.</title>
        <authorList>
            <person name="Miyake S."/>
            <person name="Ding Y."/>
            <person name="Low A."/>
            <person name="Soh M."/>
            <person name="Seedorf H."/>
        </authorList>
    </citation>
    <scope>NUCLEOTIDE SEQUENCE [LARGE SCALE GENOMIC DNA]</scope>
    <source>
        <strain evidence="1 2">TLL-A3</strain>
    </source>
</reference>
<protein>
    <submittedName>
        <fullName evidence="1">Uncharacterized protein</fullName>
    </submittedName>
</protein>
<dbReference type="Proteomes" id="UP000297635">
    <property type="component" value="Unassembled WGS sequence"/>
</dbReference>
<dbReference type="GeneID" id="82149246"/>
<dbReference type="SUPFAM" id="SSF53613">
    <property type="entry name" value="Ribokinase-like"/>
    <property type="match status" value="1"/>
</dbReference>
<evidence type="ECO:0000313" key="1">
    <source>
        <dbReference type="EMBL" id="TGG40184.1"/>
    </source>
</evidence>
<accession>A0A4Z0V752</accession>
<comment type="caution">
    <text evidence="1">The sequence shown here is derived from an EMBL/GenBank/DDBJ whole genome shotgun (WGS) entry which is preliminary data.</text>
</comment>
<proteinExistence type="predicted"/>
<dbReference type="RefSeq" id="WP_135471197.1">
    <property type="nucleotide sequence ID" value="NZ_CASCNC010000012.1"/>
</dbReference>